<evidence type="ECO:0008006" key="3">
    <source>
        <dbReference type="Google" id="ProtNLM"/>
    </source>
</evidence>
<sequence>MKHLIFTIGLLAIVSCKDSKTPKTDVHSDAIEQSAEVINEPHNDEASNVYGNAWTEDIVMDNGAKWQADLTTNGGVKQLQKTFYAQTTNSLEAYHKLAEQLNEDKNYVVKNCTMEGPSHDNLHVWLHPLIEKIAALSKTETVEDASKIKHSIEKNINAYSDYFK</sequence>
<evidence type="ECO:0000313" key="2">
    <source>
        <dbReference type="Proteomes" id="UP000662373"/>
    </source>
</evidence>
<comment type="caution">
    <text evidence="1">The sequence shown here is derived from an EMBL/GenBank/DDBJ whole genome shotgun (WGS) entry which is preliminary data.</text>
</comment>
<dbReference type="RefSeq" id="WP_199599865.1">
    <property type="nucleotide sequence ID" value="NZ_JAEHJZ010000029.1"/>
</dbReference>
<name>A0A934KQ32_9FLAO</name>
<protein>
    <recommendedName>
        <fullName evidence="3">Superoxide dismutase</fullName>
    </recommendedName>
</protein>
<gene>
    <name evidence="1" type="ORF">JEM65_12135</name>
</gene>
<organism evidence="1 2">
    <name type="scientific">Gelidibacter salicanalis</name>
    <dbReference type="NCBI Taxonomy" id="291193"/>
    <lineage>
        <taxon>Bacteria</taxon>
        <taxon>Pseudomonadati</taxon>
        <taxon>Bacteroidota</taxon>
        <taxon>Flavobacteriia</taxon>
        <taxon>Flavobacteriales</taxon>
        <taxon>Flavobacteriaceae</taxon>
        <taxon>Gelidibacter</taxon>
    </lineage>
</organism>
<dbReference type="AlphaFoldDB" id="A0A934KQ32"/>
<reference evidence="1 2" key="1">
    <citation type="submission" date="2020-09" db="EMBL/GenBank/DDBJ databases">
        <title>Draft genome of Gelidibacter salicanalis PAMC21136.</title>
        <authorList>
            <person name="Park H."/>
        </authorList>
    </citation>
    <scope>NUCLEOTIDE SEQUENCE [LARGE SCALE GENOMIC DNA]</scope>
    <source>
        <strain evidence="1 2">PAMC21136</strain>
    </source>
</reference>
<dbReference type="PROSITE" id="PS51257">
    <property type="entry name" value="PROKAR_LIPOPROTEIN"/>
    <property type="match status" value="1"/>
</dbReference>
<accession>A0A934KQ32</accession>
<keyword evidence="2" id="KW-1185">Reference proteome</keyword>
<proteinExistence type="predicted"/>
<evidence type="ECO:0000313" key="1">
    <source>
        <dbReference type="EMBL" id="MBJ7881394.1"/>
    </source>
</evidence>
<dbReference type="Proteomes" id="UP000662373">
    <property type="component" value="Unassembled WGS sequence"/>
</dbReference>
<dbReference type="EMBL" id="JAEHJZ010000029">
    <property type="protein sequence ID" value="MBJ7881394.1"/>
    <property type="molecule type" value="Genomic_DNA"/>
</dbReference>